<evidence type="ECO:0000259" key="2">
    <source>
        <dbReference type="Pfam" id="PF13439"/>
    </source>
</evidence>
<gene>
    <name evidence="3" type="ORF">SAMN05661096_03684</name>
</gene>
<dbReference type="PANTHER" id="PTHR12526">
    <property type="entry name" value="GLYCOSYLTRANSFERASE"/>
    <property type="match status" value="1"/>
</dbReference>
<dbReference type="GO" id="GO:0016757">
    <property type="term" value="F:glycosyltransferase activity"/>
    <property type="evidence" value="ECO:0007669"/>
    <property type="project" value="InterPro"/>
</dbReference>
<organism evidence="3 4">
    <name type="scientific">Marivirga sericea</name>
    <dbReference type="NCBI Taxonomy" id="1028"/>
    <lineage>
        <taxon>Bacteria</taxon>
        <taxon>Pseudomonadati</taxon>
        <taxon>Bacteroidota</taxon>
        <taxon>Cytophagia</taxon>
        <taxon>Cytophagales</taxon>
        <taxon>Marivirgaceae</taxon>
        <taxon>Marivirga</taxon>
    </lineage>
</organism>
<dbReference type="STRING" id="1028.SAMN05661096_03684"/>
<keyword evidence="4" id="KW-1185">Reference proteome</keyword>
<dbReference type="Pfam" id="PF13439">
    <property type="entry name" value="Glyco_transf_4"/>
    <property type="match status" value="1"/>
</dbReference>
<keyword evidence="3" id="KW-0808">Transferase</keyword>
<dbReference type="RefSeq" id="WP_085518813.1">
    <property type="nucleotide sequence ID" value="NZ_FXAW01000009.1"/>
</dbReference>
<evidence type="ECO:0000313" key="3">
    <source>
        <dbReference type="EMBL" id="SMG50531.1"/>
    </source>
</evidence>
<name>A0A1X7L9M7_9BACT</name>
<dbReference type="Proteomes" id="UP000193804">
    <property type="component" value="Unassembled WGS sequence"/>
</dbReference>
<dbReference type="OrthoDB" id="596635at2"/>
<evidence type="ECO:0000259" key="1">
    <source>
        <dbReference type="Pfam" id="PF00534"/>
    </source>
</evidence>
<dbReference type="InterPro" id="IPR028098">
    <property type="entry name" value="Glyco_trans_4-like_N"/>
</dbReference>
<evidence type="ECO:0000313" key="4">
    <source>
        <dbReference type="Proteomes" id="UP000193804"/>
    </source>
</evidence>
<feature type="domain" description="Glycosyl transferase family 1" evidence="1">
    <location>
        <begin position="180"/>
        <end position="338"/>
    </location>
</feature>
<proteinExistence type="predicted"/>
<dbReference type="SUPFAM" id="SSF53756">
    <property type="entry name" value="UDP-Glycosyltransferase/glycogen phosphorylase"/>
    <property type="match status" value="1"/>
</dbReference>
<accession>A0A1X7L9M7</accession>
<dbReference type="InterPro" id="IPR001296">
    <property type="entry name" value="Glyco_trans_1"/>
</dbReference>
<reference evidence="4" key="1">
    <citation type="submission" date="2017-04" db="EMBL/GenBank/DDBJ databases">
        <authorList>
            <person name="Varghese N."/>
            <person name="Submissions S."/>
        </authorList>
    </citation>
    <scope>NUCLEOTIDE SEQUENCE [LARGE SCALE GENOMIC DNA]</scope>
    <source>
        <strain evidence="4">DSM 4125</strain>
    </source>
</reference>
<dbReference type="Pfam" id="PF00534">
    <property type="entry name" value="Glycos_transf_1"/>
    <property type="match status" value="1"/>
</dbReference>
<dbReference type="EMBL" id="FXAW01000009">
    <property type="protein sequence ID" value="SMG50531.1"/>
    <property type="molecule type" value="Genomic_DNA"/>
</dbReference>
<dbReference type="Gene3D" id="3.40.50.2000">
    <property type="entry name" value="Glycogen Phosphorylase B"/>
    <property type="match status" value="2"/>
</dbReference>
<dbReference type="CDD" id="cd03801">
    <property type="entry name" value="GT4_PimA-like"/>
    <property type="match status" value="1"/>
</dbReference>
<protein>
    <submittedName>
        <fullName evidence="3">Glycosyltransferase involved in cell wall bisynthesis</fullName>
    </submittedName>
</protein>
<feature type="domain" description="Glycosyltransferase subfamily 4-like N-terminal" evidence="2">
    <location>
        <begin position="24"/>
        <end position="150"/>
    </location>
</feature>
<dbReference type="AlphaFoldDB" id="A0A1X7L9M7"/>
<sequence length="362" mass="41526">MKILVISNFRSIVTVRPEAEIFIGLAQKGHDITVMTYKESEYIPRFEEHGIKVIPFHPEKKRDKESIAFIRKELVRGGFDVLQMYNSLAYFNGIPAAKGLPVKVILYRGYTGNIAWYDPFIYLKYFNRRVDAVICNVQAIQELFEKHSFSKRIIFKTINKGHDISWYQVDEKADLSEYTQDPDNVKFVCTANDRKMKGVKYLLKATHYLDKDAPFELFLAGNNMDRPEFLKLINDSPVKDKIHILGFRKDILEVENNCDVFVLASLYGESITKAAIEAMALGKAPLITDIPGNRKLVVSGESGIVVPKANAKELAEGMKQYIYNSELISKYGKAAQNRIQTVFHTSKTVEEYEKFYKKLISY</sequence>